<feature type="compositionally biased region" description="Basic residues" evidence="1">
    <location>
        <begin position="47"/>
        <end position="58"/>
    </location>
</feature>
<sequence length="58" mass="7105">AHAVPTFRQRRVRGHRHRVRPDCRDRRRRHHPLPWTASEPVEPHLQQHLHHPGQPRRV</sequence>
<feature type="non-terminal residue" evidence="2">
    <location>
        <position position="1"/>
    </location>
</feature>
<reference evidence="2" key="1">
    <citation type="submission" date="2020-02" db="EMBL/GenBank/DDBJ databases">
        <authorList>
            <person name="Meier V. D."/>
        </authorList>
    </citation>
    <scope>NUCLEOTIDE SEQUENCE</scope>
    <source>
        <strain evidence="2">AVDCRST_MAG90</strain>
    </source>
</reference>
<organism evidence="2">
    <name type="scientific">uncultured Microvirga sp</name>
    <dbReference type="NCBI Taxonomy" id="412392"/>
    <lineage>
        <taxon>Bacteria</taxon>
        <taxon>Pseudomonadati</taxon>
        <taxon>Pseudomonadota</taxon>
        <taxon>Alphaproteobacteria</taxon>
        <taxon>Hyphomicrobiales</taxon>
        <taxon>Methylobacteriaceae</taxon>
        <taxon>Microvirga</taxon>
        <taxon>environmental samples</taxon>
    </lineage>
</organism>
<proteinExistence type="predicted"/>
<feature type="compositionally biased region" description="Basic residues" evidence="1">
    <location>
        <begin position="8"/>
        <end position="19"/>
    </location>
</feature>
<gene>
    <name evidence="2" type="ORF">AVDCRST_MAG90-2552</name>
</gene>
<dbReference type="AlphaFoldDB" id="A0A6J4MAL8"/>
<evidence type="ECO:0000256" key="1">
    <source>
        <dbReference type="SAM" id="MobiDB-lite"/>
    </source>
</evidence>
<feature type="non-terminal residue" evidence="2">
    <location>
        <position position="58"/>
    </location>
</feature>
<accession>A0A6J4MAL8</accession>
<name>A0A6J4MAL8_9HYPH</name>
<feature type="region of interest" description="Disordered" evidence="1">
    <location>
        <begin position="1"/>
        <end position="58"/>
    </location>
</feature>
<dbReference type="EMBL" id="CADCUC010000519">
    <property type="protein sequence ID" value="CAA9353658.1"/>
    <property type="molecule type" value="Genomic_DNA"/>
</dbReference>
<evidence type="ECO:0000313" key="2">
    <source>
        <dbReference type="EMBL" id="CAA9353658.1"/>
    </source>
</evidence>
<protein>
    <submittedName>
        <fullName evidence="2">Flp pilus assembly protein, pilin Flp</fullName>
    </submittedName>
</protein>